<dbReference type="EMBL" id="JANCMU010000002">
    <property type="protein sequence ID" value="MDG4945780.1"/>
    <property type="molecule type" value="Genomic_DNA"/>
</dbReference>
<dbReference type="SUPFAM" id="SSF52266">
    <property type="entry name" value="SGNH hydrolase"/>
    <property type="match status" value="1"/>
</dbReference>
<dbReference type="InterPro" id="IPR036514">
    <property type="entry name" value="SGNH_hydro_sf"/>
</dbReference>
<dbReference type="RefSeq" id="WP_304420344.1">
    <property type="nucleotide sequence ID" value="NZ_JANCMU010000002.1"/>
</dbReference>
<name>A0A9X4RVI0_9FLAO</name>
<dbReference type="GO" id="GO:0016788">
    <property type="term" value="F:hydrolase activity, acting on ester bonds"/>
    <property type="evidence" value="ECO:0007669"/>
    <property type="project" value="UniProtKB-ARBA"/>
</dbReference>
<gene>
    <name evidence="2" type="ORF">NMK71_05080</name>
</gene>
<evidence type="ECO:0000313" key="2">
    <source>
        <dbReference type="EMBL" id="MDG4945780.1"/>
    </source>
</evidence>
<evidence type="ECO:0000256" key="1">
    <source>
        <dbReference type="SAM" id="Phobius"/>
    </source>
</evidence>
<dbReference type="AlphaFoldDB" id="A0A9X4RVI0"/>
<dbReference type="Proteomes" id="UP001152599">
    <property type="component" value="Unassembled WGS sequence"/>
</dbReference>
<keyword evidence="1" id="KW-0472">Membrane</keyword>
<keyword evidence="1" id="KW-1133">Transmembrane helix</keyword>
<sequence>MEENKNRNYKVFALVVYCFIIYLIVSLVAQYYGTNWKPLANVNLVSDIFRAEVMSDSILINNPNIENDEIMAESIVMEENVIEEVIEEEVDDFNLYLEPHLITDFTRNSQQPAMPNFIKKLVELKNTKKGKIRIAYLGDSMIEGDLLTMTLRELLQDEFGGEGVGFVPIYSNIAGFRTTVTANSSGWKDDHFMNKSSKGFYISGHVFTGNGKASFNDRTIKNNQIPIEKSIIYGKVDNGKLNHNGTEKTLDGTEAVNKTVLANDTSTRLSISSKTAEMPLFGVSFESEDGIFIDNFSFRGSTGFELGKVNSQILNTIQSVNNYDLIVLQYGVNLLFRPKDTNYDYYQTGMQPVIEKLKKSFEGADFLLVSSADRAFRYNGEFKTAIGLPNLIKLQATMAKENEMAFYNQFASMGGENSIVDWASQKPSLANKDHVHPNHRGTRILANNLFNAILDDYKKFDNNKLEEN</sequence>
<keyword evidence="1" id="KW-0812">Transmembrane</keyword>
<proteinExistence type="predicted"/>
<keyword evidence="3" id="KW-1185">Reference proteome</keyword>
<comment type="caution">
    <text evidence="2">The sequence shown here is derived from an EMBL/GenBank/DDBJ whole genome shotgun (WGS) entry which is preliminary data.</text>
</comment>
<organism evidence="2 3">
    <name type="scientific">Profundicola chukchiensis</name>
    <dbReference type="NCBI Taxonomy" id="2961959"/>
    <lineage>
        <taxon>Bacteria</taxon>
        <taxon>Pseudomonadati</taxon>
        <taxon>Bacteroidota</taxon>
        <taxon>Flavobacteriia</taxon>
        <taxon>Flavobacteriales</taxon>
        <taxon>Weeksellaceae</taxon>
        <taxon>Profundicola</taxon>
    </lineage>
</organism>
<protein>
    <recommendedName>
        <fullName evidence="4">Lysophospholipase L1</fullName>
    </recommendedName>
</protein>
<evidence type="ECO:0000313" key="3">
    <source>
        <dbReference type="Proteomes" id="UP001152599"/>
    </source>
</evidence>
<feature type="transmembrane region" description="Helical" evidence="1">
    <location>
        <begin position="12"/>
        <end position="33"/>
    </location>
</feature>
<accession>A0A9X4RVI0</accession>
<reference evidence="2" key="1">
    <citation type="submission" date="2022-07" db="EMBL/GenBank/DDBJ databases">
        <title>Description and genome-wide analysis of Profundicola chukchiensis gen. nov., sp. nov., marine bacteria isolated from bottom sediments of the Chukchi Sea.</title>
        <authorList>
            <person name="Romanenko L."/>
            <person name="Otstavnykh N."/>
            <person name="Kurilenko V."/>
            <person name="Eremeev V."/>
            <person name="Velansky P."/>
            <person name="Mikhailov V."/>
            <person name="Isaeva M."/>
        </authorList>
    </citation>
    <scope>NUCLEOTIDE SEQUENCE</scope>
    <source>
        <strain evidence="2">KMM 9713</strain>
    </source>
</reference>
<dbReference type="Gene3D" id="2.60.120.1360">
    <property type="match status" value="1"/>
</dbReference>
<evidence type="ECO:0008006" key="4">
    <source>
        <dbReference type="Google" id="ProtNLM"/>
    </source>
</evidence>
<dbReference type="Gene3D" id="3.40.50.1110">
    <property type="entry name" value="SGNH hydrolase"/>
    <property type="match status" value="1"/>
</dbReference>